<sequence length="212" mass="22803">MRVRDVLGVSQRRQRQLTRALQLSLVGFIFVGFDRGNLGIVVNAAIALGVTYLPAVLERDYQVPMDAALTLWVSLAVFLHALGTLGPYQNIWWWDHLTHALSSSVVAAGGYAVARGIDEHTEDIHLPTGFMVPFLFMVTLAFGVFWEVIEFGVSGAASLLGSDTVLTQYGIGDTMLDLVFDTAGAALVAAGGWAYLTDVTTAISDRLDRGGG</sequence>
<gene>
    <name evidence="2" type="ORF">GCM10009039_08920</name>
</gene>
<keyword evidence="1" id="KW-0472">Membrane</keyword>
<protein>
    <submittedName>
        <fullName evidence="2">Uncharacterized protein</fullName>
    </submittedName>
</protein>
<evidence type="ECO:0000256" key="1">
    <source>
        <dbReference type="SAM" id="Phobius"/>
    </source>
</evidence>
<organism evidence="2 3">
    <name type="scientific">Halocalculus aciditolerans</name>
    <dbReference type="NCBI Taxonomy" id="1383812"/>
    <lineage>
        <taxon>Archaea</taxon>
        <taxon>Methanobacteriati</taxon>
        <taxon>Methanobacteriota</taxon>
        <taxon>Stenosarchaea group</taxon>
        <taxon>Halobacteria</taxon>
        <taxon>Halobacteriales</taxon>
        <taxon>Halobacteriaceae</taxon>
        <taxon>Halocalculus</taxon>
    </lineage>
</organism>
<proteinExistence type="predicted"/>
<accession>A0A830F3Z9</accession>
<feature type="transmembrane region" description="Helical" evidence="1">
    <location>
        <begin position="130"/>
        <end position="149"/>
    </location>
</feature>
<reference evidence="2" key="1">
    <citation type="journal article" date="2014" name="Int. J. Syst. Evol. Microbiol.">
        <title>Complete genome sequence of Corynebacterium casei LMG S-19264T (=DSM 44701T), isolated from a smear-ripened cheese.</title>
        <authorList>
            <consortium name="US DOE Joint Genome Institute (JGI-PGF)"/>
            <person name="Walter F."/>
            <person name="Albersmeier A."/>
            <person name="Kalinowski J."/>
            <person name="Ruckert C."/>
        </authorList>
    </citation>
    <scope>NUCLEOTIDE SEQUENCE</scope>
    <source>
        <strain evidence="2">JCM 19596</strain>
    </source>
</reference>
<dbReference type="AlphaFoldDB" id="A0A830F3Z9"/>
<reference evidence="2" key="2">
    <citation type="submission" date="2020-09" db="EMBL/GenBank/DDBJ databases">
        <authorList>
            <person name="Sun Q."/>
            <person name="Ohkuma M."/>
        </authorList>
    </citation>
    <scope>NUCLEOTIDE SEQUENCE</scope>
    <source>
        <strain evidence="2">JCM 19596</strain>
    </source>
</reference>
<name>A0A830F3Z9_9EURY</name>
<evidence type="ECO:0000313" key="2">
    <source>
        <dbReference type="EMBL" id="GGL52941.1"/>
    </source>
</evidence>
<keyword evidence="3" id="KW-1185">Reference proteome</keyword>
<dbReference type="InterPro" id="IPR014509">
    <property type="entry name" value="YjdF-like"/>
</dbReference>
<dbReference type="OrthoDB" id="313603at2157"/>
<dbReference type="Pfam" id="PF09997">
    <property type="entry name" value="DUF2238"/>
    <property type="match status" value="1"/>
</dbReference>
<feature type="transmembrane region" description="Helical" evidence="1">
    <location>
        <begin position="69"/>
        <end position="88"/>
    </location>
</feature>
<dbReference type="EMBL" id="BMPG01000001">
    <property type="protein sequence ID" value="GGL52941.1"/>
    <property type="molecule type" value="Genomic_DNA"/>
</dbReference>
<evidence type="ECO:0000313" key="3">
    <source>
        <dbReference type="Proteomes" id="UP000607197"/>
    </source>
</evidence>
<comment type="caution">
    <text evidence="2">The sequence shown here is derived from an EMBL/GenBank/DDBJ whole genome shotgun (WGS) entry which is preliminary data.</text>
</comment>
<dbReference type="Proteomes" id="UP000607197">
    <property type="component" value="Unassembled WGS sequence"/>
</dbReference>
<keyword evidence="1" id="KW-0812">Transmembrane</keyword>
<dbReference type="RefSeq" id="WP_188976240.1">
    <property type="nucleotide sequence ID" value="NZ_BMPG01000001.1"/>
</dbReference>
<keyword evidence="1" id="KW-1133">Transmembrane helix</keyword>
<feature type="transmembrane region" description="Helical" evidence="1">
    <location>
        <begin position="39"/>
        <end position="57"/>
    </location>
</feature>